<dbReference type="AlphaFoldDB" id="A0A9Q4CJP8"/>
<proteinExistence type="predicted"/>
<organism evidence="1 2">
    <name type="scientific">Morganella morganii</name>
    <name type="common">Proteus morganii</name>
    <dbReference type="NCBI Taxonomy" id="582"/>
    <lineage>
        <taxon>Bacteria</taxon>
        <taxon>Pseudomonadati</taxon>
        <taxon>Pseudomonadota</taxon>
        <taxon>Gammaproteobacteria</taxon>
        <taxon>Enterobacterales</taxon>
        <taxon>Morganellaceae</taxon>
        <taxon>Morganella</taxon>
    </lineage>
</organism>
<evidence type="ECO:0000313" key="2">
    <source>
        <dbReference type="Proteomes" id="UP001076655"/>
    </source>
</evidence>
<accession>A0A9Q4CJP8</accession>
<gene>
    <name evidence="1" type="ORF">N0392_00800</name>
</gene>
<evidence type="ECO:0008006" key="3">
    <source>
        <dbReference type="Google" id="ProtNLM"/>
    </source>
</evidence>
<dbReference type="EMBL" id="JAPNMI010000001">
    <property type="protein sequence ID" value="MCY0788225.1"/>
    <property type="molecule type" value="Genomic_DNA"/>
</dbReference>
<sequence>MKKTKHYQVYKTEDMNIHREIQEPFNYNAISRPEITLFVAPQGSEIYDINGELVSNSTFGHTFIGIKGINPVTKQYDIITVGLSTGESLKTASDNLSFNDHIYYRNASTLSITSDNFKFHNDFNNLFTVLHNYKTGKSKPPNYNLLTNNCGQFVDDLLTDSNIDGINVSFFPDNLYENLENAADSYCTPLHSLLIWTEMVLSHYLIIPEYISI</sequence>
<name>A0A9Q4CJP8_MORMO</name>
<comment type="caution">
    <text evidence="1">The sequence shown here is derived from an EMBL/GenBank/DDBJ whole genome shotgun (WGS) entry which is preliminary data.</text>
</comment>
<dbReference type="RefSeq" id="WP_267785098.1">
    <property type="nucleotide sequence ID" value="NZ_JAPNMI010000001.1"/>
</dbReference>
<dbReference type="Proteomes" id="UP001076655">
    <property type="component" value="Unassembled WGS sequence"/>
</dbReference>
<protein>
    <recommendedName>
        <fullName evidence="3">PPPDE domain-containing protein</fullName>
    </recommendedName>
</protein>
<evidence type="ECO:0000313" key="1">
    <source>
        <dbReference type="EMBL" id="MCY0788225.1"/>
    </source>
</evidence>
<reference evidence="1" key="1">
    <citation type="submission" date="2022-08" db="EMBL/GenBank/DDBJ databases">
        <authorList>
            <person name="Dale J.L."/>
        </authorList>
    </citation>
    <scope>NUCLEOTIDE SEQUENCE</scope>
    <source>
        <strain evidence="1">2022EL-00758</strain>
    </source>
</reference>